<comment type="caution">
    <text evidence="2">The sequence shown here is derived from an EMBL/GenBank/DDBJ whole genome shotgun (WGS) entry which is preliminary data.</text>
</comment>
<keyword evidence="1" id="KW-0472">Membrane</keyword>
<reference evidence="2 3" key="1">
    <citation type="submission" date="2022-05" db="EMBL/GenBank/DDBJ databases">
        <authorList>
            <person name="Jo J.-H."/>
            <person name="Im W.-T."/>
        </authorList>
    </citation>
    <scope>NUCLEOTIDE SEQUENCE [LARGE SCALE GENOMIC DNA]</scope>
    <source>
        <strain evidence="2 3">NSE70-1</strain>
    </source>
</reference>
<protein>
    <recommendedName>
        <fullName evidence="4">SPW repeat-containing protein</fullName>
    </recommendedName>
</protein>
<proteinExistence type="predicted"/>
<feature type="transmembrane region" description="Helical" evidence="1">
    <location>
        <begin position="58"/>
        <end position="82"/>
    </location>
</feature>
<dbReference type="Proteomes" id="UP001203410">
    <property type="component" value="Unassembled WGS sequence"/>
</dbReference>
<feature type="transmembrane region" description="Helical" evidence="1">
    <location>
        <begin position="22"/>
        <end position="46"/>
    </location>
</feature>
<name>A0ABT0RSB2_9SPHN</name>
<feature type="transmembrane region" description="Helical" evidence="1">
    <location>
        <begin position="94"/>
        <end position="114"/>
    </location>
</feature>
<keyword evidence="3" id="KW-1185">Reference proteome</keyword>
<evidence type="ECO:0000256" key="1">
    <source>
        <dbReference type="SAM" id="Phobius"/>
    </source>
</evidence>
<keyword evidence="1" id="KW-1133">Transmembrane helix</keyword>
<evidence type="ECO:0000313" key="3">
    <source>
        <dbReference type="Proteomes" id="UP001203410"/>
    </source>
</evidence>
<dbReference type="RefSeq" id="WP_249903243.1">
    <property type="nucleotide sequence ID" value="NZ_JAMGBA010000001.1"/>
</dbReference>
<accession>A0ABT0RSB2</accession>
<evidence type="ECO:0000313" key="2">
    <source>
        <dbReference type="EMBL" id="MCL6697897.1"/>
    </source>
</evidence>
<sequence length="148" mass="16363">MTGTAMQLGEGELRERARRRRFWTVIGGILAAGMVTGFVSGFFAGYNQVPPDQIWTSIPQGAAIGFVALALIAFNIGCWAFVRAIDEVELTDNLWGSTVGYYVYAMLFPTWWALNKAGVVAEPNHWLIFAISLAGGGLAYAWRKWRAR</sequence>
<feature type="transmembrane region" description="Helical" evidence="1">
    <location>
        <begin position="126"/>
        <end position="142"/>
    </location>
</feature>
<keyword evidence="1" id="KW-0812">Transmembrane</keyword>
<organism evidence="2 3">
    <name type="scientific">Sphingomonas caseinilyticus</name>
    <dbReference type="NCBI Taxonomy" id="2908205"/>
    <lineage>
        <taxon>Bacteria</taxon>
        <taxon>Pseudomonadati</taxon>
        <taxon>Pseudomonadota</taxon>
        <taxon>Alphaproteobacteria</taxon>
        <taxon>Sphingomonadales</taxon>
        <taxon>Sphingomonadaceae</taxon>
        <taxon>Sphingomonas</taxon>
    </lineage>
</organism>
<gene>
    <name evidence="2" type="ORF">LZ496_03750</name>
</gene>
<evidence type="ECO:0008006" key="4">
    <source>
        <dbReference type="Google" id="ProtNLM"/>
    </source>
</evidence>
<dbReference type="EMBL" id="JAMGBA010000001">
    <property type="protein sequence ID" value="MCL6697897.1"/>
    <property type="molecule type" value="Genomic_DNA"/>
</dbReference>